<evidence type="ECO:0000313" key="2">
    <source>
        <dbReference type="Proteomes" id="UP001162060"/>
    </source>
</evidence>
<dbReference type="EMBL" id="CAKLBY020000286">
    <property type="protein sequence ID" value="CAK7943029.1"/>
    <property type="molecule type" value="Genomic_DNA"/>
</dbReference>
<evidence type="ECO:0000313" key="1">
    <source>
        <dbReference type="EMBL" id="CAK7943029.1"/>
    </source>
</evidence>
<dbReference type="AlphaFoldDB" id="A0AAV1V7Y3"/>
<organism evidence="1 2">
    <name type="scientific">Peronospora matthiolae</name>
    <dbReference type="NCBI Taxonomy" id="2874970"/>
    <lineage>
        <taxon>Eukaryota</taxon>
        <taxon>Sar</taxon>
        <taxon>Stramenopiles</taxon>
        <taxon>Oomycota</taxon>
        <taxon>Peronosporomycetes</taxon>
        <taxon>Peronosporales</taxon>
        <taxon>Peronosporaceae</taxon>
        <taxon>Peronospora</taxon>
    </lineage>
</organism>
<proteinExistence type="predicted"/>
<dbReference type="Proteomes" id="UP001162060">
    <property type="component" value="Unassembled WGS sequence"/>
</dbReference>
<accession>A0AAV1V7Y3</accession>
<sequence>MHAIQRRDPSNLKLVFKARRRKVCVESILTTARSKRKAEEAAATPSSTAAPLPDCVDVAEGICPISAERLNQFFTAVNTPVGAFNPMASVGASFRTAMDRLPPATVGMALLTDAPSSHEIEDQVQRAWQFKPRPDRCRLRHL</sequence>
<gene>
    <name evidence="1" type="ORF">PM001_LOCUS28179</name>
</gene>
<protein>
    <submittedName>
        <fullName evidence="1">Uncharacterized protein</fullName>
    </submittedName>
</protein>
<reference evidence="1" key="1">
    <citation type="submission" date="2024-01" db="EMBL/GenBank/DDBJ databases">
        <authorList>
            <person name="Webb A."/>
        </authorList>
    </citation>
    <scope>NUCLEOTIDE SEQUENCE</scope>
    <source>
        <strain evidence="1">Pm1</strain>
    </source>
</reference>
<name>A0AAV1V7Y3_9STRA</name>
<comment type="caution">
    <text evidence="1">The sequence shown here is derived from an EMBL/GenBank/DDBJ whole genome shotgun (WGS) entry which is preliminary data.</text>
</comment>